<dbReference type="SUPFAM" id="SSF54001">
    <property type="entry name" value="Cysteine proteinases"/>
    <property type="match status" value="1"/>
</dbReference>
<dbReference type="EMBL" id="KB632382">
    <property type="protein sequence ID" value="ERL94175.1"/>
    <property type="molecule type" value="Genomic_DNA"/>
</dbReference>
<name>N6T1K1_DENPD</name>
<feature type="domain" description="UBP-type" evidence="3">
    <location>
        <begin position="27"/>
        <end position="155"/>
    </location>
</feature>
<dbReference type="OrthoDB" id="2020758at2759"/>
<dbReference type="InterPro" id="IPR038765">
    <property type="entry name" value="Papain-like_cys_pep_sf"/>
</dbReference>
<evidence type="ECO:0000313" key="5">
    <source>
        <dbReference type="EMBL" id="ERL94175.1"/>
    </source>
</evidence>
<dbReference type="Proteomes" id="UP000030742">
    <property type="component" value="Unassembled WGS sequence"/>
</dbReference>
<dbReference type="InterPro" id="IPR013083">
    <property type="entry name" value="Znf_RING/FYVE/PHD"/>
</dbReference>
<dbReference type="PROSITE" id="PS50271">
    <property type="entry name" value="ZF_UBP"/>
    <property type="match status" value="1"/>
</dbReference>
<evidence type="ECO:0000259" key="3">
    <source>
        <dbReference type="PROSITE" id="PS50271"/>
    </source>
</evidence>
<proteinExistence type="predicted"/>
<feature type="region of interest" description="Disordered" evidence="2">
    <location>
        <begin position="1"/>
        <end position="23"/>
    </location>
</feature>
<sequence>MSNKKHQREPTGAGLSSDSEDENQTNAECSHINKAVDLTSVKKIVNKHGFLAECSECKRLPVDPELAELEMELDLTLWLCLKCGHQACGRGNTCFFNSVMQCLGQTPYLVTLLDDTASAGQLFQLPGGTLKMKGKDNVLLPPLEGNTIYYETKIN</sequence>
<evidence type="ECO:0000313" key="4">
    <source>
        <dbReference type="EMBL" id="ENN73944.1"/>
    </source>
</evidence>
<evidence type="ECO:0000256" key="1">
    <source>
        <dbReference type="PROSITE-ProRule" id="PRU00502"/>
    </source>
</evidence>
<dbReference type="InterPro" id="IPR001607">
    <property type="entry name" value="Znf_UBP"/>
</dbReference>
<organism evidence="4">
    <name type="scientific">Dendroctonus ponderosae</name>
    <name type="common">Mountain pine beetle</name>
    <dbReference type="NCBI Taxonomy" id="77166"/>
    <lineage>
        <taxon>Eukaryota</taxon>
        <taxon>Metazoa</taxon>
        <taxon>Ecdysozoa</taxon>
        <taxon>Arthropoda</taxon>
        <taxon>Hexapoda</taxon>
        <taxon>Insecta</taxon>
        <taxon>Pterygota</taxon>
        <taxon>Neoptera</taxon>
        <taxon>Endopterygota</taxon>
        <taxon>Coleoptera</taxon>
        <taxon>Polyphaga</taxon>
        <taxon>Cucujiformia</taxon>
        <taxon>Curculionidae</taxon>
        <taxon>Scolytinae</taxon>
        <taxon>Dendroctonus</taxon>
    </lineage>
</organism>
<feature type="non-terminal residue" evidence="4">
    <location>
        <position position="1"/>
    </location>
</feature>
<dbReference type="Gene3D" id="3.30.40.10">
    <property type="entry name" value="Zinc/RING finger domain, C3HC4 (zinc finger)"/>
    <property type="match status" value="1"/>
</dbReference>
<reference evidence="4 6" key="1">
    <citation type="journal article" date="2013" name="Genome Biol.">
        <title>Draft genome of the mountain pine beetle, Dendroctonus ponderosae Hopkins, a major forest pest.</title>
        <authorList>
            <person name="Keeling C.I."/>
            <person name="Yuen M.M."/>
            <person name="Liao N.Y."/>
            <person name="Docking T.R."/>
            <person name="Chan S.K."/>
            <person name="Taylor G.A."/>
            <person name="Palmquist D.L."/>
            <person name="Jackman S.D."/>
            <person name="Nguyen A."/>
            <person name="Li M."/>
            <person name="Henderson H."/>
            <person name="Janes J.K."/>
            <person name="Zhao Y."/>
            <person name="Pandoh P."/>
            <person name="Moore R."/>
            <person name="Sperling F.A."/>
            <person name="Huber D.P."/>
            <person name="Birol I."/>
            <person name="Jones S.J."/>
            <person name="Bohlmann J."/>
        </authorList>
    </citation>
    <scope>NUCLEOTIDE SEQUENCE</scope>
</reference>
<dbReference type="AlphaFoldDB" id="N6T1K1"/>
<keyword evidence="1" id="KW-0863">Zinc-finger</keyword>
<dbReference type="STRING" id="77166.N6T1K1"/>
<protein>
    <recommendedName>
        <fullName evidence="3">UBP-type domain-containing protein</fullName>
    </recommendedName>
</protein>
<evidence type="ECO:0000313" key="6">
    <source>
        <dbReference type="Proteomes" id="UP000030742"/>
    </source>
</evidence>
<dbReference type="SUPFAM" id="SSF57850">
    <property type="entry name" value="RING/U-box"/>
    <property type="match status" value="1"/>
</dbReference>
<dbReference type="EMBL" id="KB741089">
    <property type="protein sequence ID" value="ENN73944.1"/>
    <property type="molecule type" value="Genomic_DNA"/>
</dbReference>
<accession>N6T1K1</accession>
<keyword evidence="1" id="KW-0479">Metal-binding</keyword>
<gene>
    <name evidence="5" type="ORF">D910_11457</name>
    <name evidence="4" type="ORF">YQE_09446</name>
</gene>
<dbReference type="HOGENOM" id="CLU_1697337_0_0_1"/>
<keyword evidence="1" id="KW-0862">Zinc</keyword>
<dbReference type="GO" id="GO:0008270">
    <property type="term" value="F:zinc ion binding"/>
    <property type="evidence" value="ECO:0007669"/>
    <property type="project" value="UniProtKB-KW"/>
</dbReference>
<evidence type="ECO:0000256" key="2">
    <source>
        <dbReference type="SAM" id="MobiDB-lite"/>
    </source>
</evidence>